<accession>A0A0E4BTA8</accession>
<dbReference type="Proteomes" id="UP000063308">
    <property type="component" value="Chromosome"/>
</dbReference>
<sequence>MEPPSILHATQPAIAGSIGMNDLSRRASSDVHAHLATMEPVNTGTFDMGKVVFLYRSLAYRNAAADMLRKARKLPRGAERSAARRYAMALRDLAQTEAWLEGRIAHEPRPVRRMKVAASG</sequence>
<organism evidence="1 2">
    <name type="scientific">Bradyrhizobium diazoefficiens</name>
    <dbReference type="NCBI Taxonomy" id="1355477"/>
    <lineage>
        <taxon>Bacteria</taxon>
        <taxon>Pseudomonadati</taxon>
        <taxon>Pseudomonadota</taxon>
        <taxon>Alphaproteobacteria</taxon>
        <taxon>Hyphomicrobiales</taxon>
        <taxon>Nitrobacteraceae</taxon>
        <taxon>Bradyrhizobium</taxon>
    </lineage>
</organism>
<evidence type="ECO:0000313" key="2">
    <source>
        <dbReference type="Proteomes" id="UP000063308"/>
    </source>
</evidence>
<dbReference type="EMBL" id="AP014685">
    <property type="protein sequence ID" value="BAR59654.1"/>
    <property type="molecule type" value="Genomic_DNA"/>
</dbReference>
<dbReference type="AlphaFoldDB" id="A0A0E4BTA8"/>
<name>A0A0E4BTA8_9BRAD</name>
<protein>
    <submittedName>
        <fullName evidence="1">Uncharacterized protein</fullName>
    </submittedName>
</protein>
<gene>
    <name evidence="1" type="ORF">NK6_6502</name>
</gene>
<reference evidence="1 2" key="1">
    <citation type="submission" date="2014-11" db="EMBL/GenBank/DDBJ databases">
        <title>Symbiosis island explosion on the genome of extra-slow-growing strains of soybean bradyrhizobia with massive insertion sequences.</title>
        <authorList>
            <person name="Iida T."/>
            <person name="Minamisawa K."/>
        </authorList>
    </citation>
    <scope>NUCLEOTIDE SEQUENCE [LARGE SCALE GENOMIC DNA]</scope>
    <source>
        <strain evidence="1 2">NK6</strain>
    </source>
</reference>
<evidence type="ECO:0000313" key="1">
    <source>
        <dbReference type="EMBL" id="BAR59654.1"/>
    </source>
</evidence>
<proteinExistence type="predicted"/>